<feature type="compositionally biased region" description="Polar residues" evidence="1">
    <location>
        <begin position="1"/>
        <end position="17"/>
    </location>
</feature>
<proteinExistence type="predicted"/>
<name>A0ABQ4B7P0_9ACTN</name>
<comment type="caution">
    <text evidence="2">The sequence shown here is derived from an EMBL/GenBank/DDBJ whole genome shotgun (WGS) entry which is preliminary data.</text>
</comment>
<evidence type="ECO:0000256" key="1">
    <source>
        <dbReference type="SAM" id="MobiDB-lite"/>
    </source>
</evidence>
<reference evidence="2 3" key="1">
    <citation type="submission" date="2021-01" db="EMBL/GenBank/DDBJ databases">
        <title>Whole genome shotgun sequence of Actinoplanes palleronii NBRC 14916.</title>
        <authorList>
            <person name="Komaki H."/>
            <person name="Tamura T."/>
        </authorList>
    </citation>
    <scope>NUCLEOTIDE SEQUENCE [LARGE SCALE GENOMIC DNA]</scope>
    <source>
        <strain evidence="2 3">NBRC 14916</strain>
    </source>
</reference>
<feature type="compositionally biased region" description="Basic and acidic residues" evidence="1">
    <location>
        <begin position="60"/>
        <end position="107"/>
    </location>
</feature>
<evidence type="ECO:0000313" key="2">
    <source>
        <dbReference type="EMBL" id="GIE66651.1"/>
    </source>
</evidence>
<protein>
    <submittedName>
        <fullName evidence="2">Uncharacterized protein</fullName>
    </submittedName>
</protein>
<evidence type="ECO:0000313" key="3">
    <source>
        <dbReference type="Proteomes" id="UP000624709"/>
    </source>
</evidence>
<keyword evidence="3" id="KW-1185">Reference proteome</keyword>
<feature type="region of interest" description="Disordered" evidence="1">
    <location>
        <begin position="1"/>
        <end position="107"/>
    </location>
</feature>
<accession>A0ABQ4B7P0</accession>
<dbReference type="Proteomes" id="UP000624709">
    <property type="component" value="Unassembled WGS sequence"/>
</dbReference>
<sequence>MTIGSENLSSGSSTAQDRFSGGVSAYRQGRREALNGDYTDGELLSRASSGLPTRSPGRSHSIEARSHSIESRSHSLESRSHSTEPRSHSLESRSHSLEARSHSLESRLHDIDPTSSLDRAAKLPSLDLQGLTEPVFSAAAWSDGTPANLSMADHPLLRGLLLELPDRGTLPQSDWLDRWFEAARSILELLYVQEAKRQI</sequence>
<dbReference type="EMBL" id="BOMS01000040">
    <property type="protein sequence ID" value="GIE66651.1"/>
    <property type="molecule type" value="Genomic_DNA"/>
</dbReference>
<gene>
    <name evidence="2" type="ORF">Apa02nite_027590</name>
</gene>
<organism evidence="2 3">
    <name type="scientific">Actinoplanes palleronii</name>
    <dbReference type="NCBI Taxonomy" id="113570"/>
    <lineage>
        <taxon>Bacteria</taxon>
        <taxon>Bacillati</taxon>
        <taxon>Actinomycetota</taxon>
        <taxon>Actinomycetes</taxon>
        <taxon>Micromonosporales</taxon>
        <taxon>Micromonosporaceae</taxon>
        <taxon>Actinoplanes</taxon>
    </lineage>
</organism>